<dbReference type="InterPro" id="IPR013968">
    <property type="entry name" value="PKS_KR"/>
</dbReference>
<dbReference type="InterPro" id="IPR020841">
    <property type="entry name" value="PKS_Beta-ketoAc_synthase_dom"/>
</dbReference>
<dbReference type="InterPro" id="IPR050091">
    <property type="entry name" value="PKS_NRPS_Biosynth_Enz"/>
</dbReference>
<dbReference type="PROSITE" id="PS00012">
    <property type="entry name" value="PHOSPHOPANTETHEINE"/>
    <property type="match status" value="2"/>
</dbReference>
<dbReference type="Pfam" id="PF16197">
    <property type="entry name" value="KAsynt_C_assoc"/>
    <property type="match status" value="2"/>
</dbReference>
<keyword evidence="4" id="KW-0808">Transferase</keyword>
<dbReference type="SMART" id="SM01294">
    <property type="entry name" value="PKS_PP_betabranch"/>
    <property type="match status" value="2"/>
</dbReference>
<dbReference type="Pfam" id="PF22953">
    <property type="entry name" value="SpnB_Rossmann"/>
    <property type="match status" value="2"/>
</dbReference>
<feature type="active site" description="Proton acceptor; for dehydratase activity" evidence="8">
    <location>
        <position position="962"/>
    </location>
</feature>
<reference evidence="12 13" key="1">
    <citation type="submission" date="2024-06" db="EMBL/GenBank/DDBJ databases">
        <title>The Natural Products Discovery Center: Release of the First 8490 Sequenced Strains for Exploring Actinobacteria Biosynthetic Diversity.</title>
        <authorList>
            <person name="Kalkreuter E."/>
            <person name="Kautsar S.A."/>
            <person name="Yang D."/>
            <person name="Bader C.D."/>
            <person name="Teijaro C.N."/>
            <person name="Fluegel L."/>
            <person name="Davis C.M."/>
            <person name="Simpson J.R."/>
            <person name="Lauterbach L."/>
            <person name="Steele A.D."/>
            <person name="Gui C."/>
            <person name="Meng S."/>
            <person name="Li G."/>
            <person name="Viehrig K."/>
            <person name="Ye F."/>
            <person name="Su P."/>
            <person name="Kiefer A.F."/>
            <person name="Nichols A."/>
            <person name="Cepeda A.J."/>
            <person name="Yan W."/>
            <person name="Fan B."/>
            <person name="Jiang Y."/>
            <person name="Adhikari A."/>
            <person name="Zheng C.-J."/>
            <person name="Schuster L."/>
            <person name="Cowan T.M."/>
            <person name="Smanski M.J."/>
            <person name="Chevrette M.G."/>
            <person name="De Carvalho L.P.S."/>
            <person name="Shen B."/>
        </authorList>
    </citation>
    <scope>NUCLEOTIDE SEQUENCE [LARGE SCALE GENOMIC DNA]</scope>
    <source>
        <strain evidence="12 13">NPDC052347</strain>
    </source>
</reference>
<keyword evidence="2" id="KW-0596">Phosphopantetheine</keyword>
<dbReference type="Gene3D" id="3.30.70.3290">
    <property type="match status" value="2"/>
</dbReference>
<dbReference type="CDD" id="cd00833">
    <property type="entry name" value="PKS"/>
    <property type="match status" value="2"/>
</dbReference>
<dbReference type="SUPFAM" id="SSF53901">
    <property type="entry name" value="Thiolase-like"/>
    <property type="match status" value="2"/>
</dbReference>
<keyword evidence="7" id="KW-0012">Acyltransferase</keyword>
<evidence type="ECO:0000256" key="8">
    <source>
        <dbReference type="PROSITE-ProRule" id="PRU01363"/>
    </source>
</evidence>
<feature type="domain" description="PKS/mFAS DH" evidence="11">
    <location>
        <begin position="2704"/>
        <end position="2981"/>
    </location>
</feature>
<dbReference type="InterPro" id="IPR020806">
    <property type="entry name" value="PKS_PP-bd"/>
</dbReference>
<dbReference type="InterPro" id="IPR049900">
    <property type="entry name" value="PKS_mFAS_DH"/>
</dbReference>
<evidence type="ECO:0000256" key="5">
    <source>
        <dbReference type="ARBA" id="ARBA00023194"/>
    </source>
</evidence>
<feature type="domain" description="Ketosynthase family 3 (KS3)" evidence="10">
    <location>
        <begin position="33"/>
        <end position="459"/>
    </location>
</feature>
<dbReference type="InterPro" id="IPR006162">
    <property type="entry name" value="Ppantetheine_attach_site"/>
</dbReference>
<comment type="caution">
    <text evidence="12">The sequence shown here is derived from an EMBL/GenBank/DDBJ whole genome shotgun (WGS) entry which is preliminary data.</text>
</comment>
<dbReference type="SUPFAM" id="SSF47336">
    <property type="entry name" value="ACP-like"/>
    <property type="match status" value="2"/>
</dbReference>
<feature type="domain" description="PKS/mFAS DH" evidence="11">
    <location>
        <begin position="930"/>
        <end position="1200"/>
    </location>
</feature>
<dbReference type="Proteomes" id="UP001552594">
    <property type="component" value="Unassembled WGS sequence"/>
</dbReference>
<sequence length="3625" mass="378394">MTKDDKTLDYLKRLTAELVQTRERLRTAQAASREPVAVVSMACRFPGGVSSPEELWRLVAAGRDGITPIPAGRGWDTEGLYDPDPDRVGKSYAREGGFLDDIASFDAGLFGISPREALVMDPQQRLLLEVSRETLERAGIAPGTLGGSRTGVFTGLMGGDYTARLPGILGEFEGQLEIGRAGSVASGRVAYTFGLEGPALTLDTACSSSLVALHLAVRALRDGECDLALAGGATLMSSPAALLEFSRQRALSPDGRCKAFAGQADGTGLAEGVGVVLLERLTDARRNGHPVLAVVRGSAVNQDGASNGLTAPNGPAQQRVIRAALANAGLTAAEVDAVEAHGTGTTLGDPIEAQALLATYGRRRDPQQPLWLGSLKSNIGHTQAAAGIAGVIKTVMALGAGQLPPTLHIDHPTPHVDWSEGTVRLLTEARPWPDTGRPRRVGVSSFGISGTNAHVILEQAEQPPAEDNPSRPLSPVPWVLSAQTPRALRAQAARLRDHLADAPVPHPADIAYSLAVTRDALRHRAVVVGRDPGELLRGVSALADGEPAPGLVEGEAREVGRTVFVFPGQGSQWAGMAQPLWRHSTVFRERMEACAEALAPHVDWSLREMVDAPAEDARWDRVDVVQPVLWAVMVSLAGLWRSHGVEPAAVVGHSQGEIAAACVAGALSLEDGARVVALRSRLVAERLAGKGGMVSVAAPVAEAEDRLARRPGRLALAAVNGPSSVVVSGDPAALEELLADCARDGIRARRVAVDYASHSPQVAALREELLAALAPIRPRAGEIPLYSTVTGGPLAGERLTGEHWYRNLRQTVRLAGTVRTLAAAGHSVFVECSPHPVLTPGLTETLTGLDEDALVVGTLRRDDGGPERFLCSLGELFAGGRAPDWERVFTGTGARRVALPTYAFERRRHWLDAVRPQGDPVPAGLSPLDHPWWGAVTELPEDEGWLLTGRLSRESSPWLGEHTVDGNVLLPGTAFLELALQAAEEAGCAGVAELTLQAPLLLPARGGIRLCAVVGAAGADGTHPLTLHARPEDAPDAPWTRQATGTLTRTARPAEPMPEDWPPPGADPLPVDRIYGELAALSLEYGPAFRGLRAAWRRGEELFAEVALDESGESQGFALHPALLDAALHPVAADEDADGPRLPFSWTGVTLHAVGANRLRVRIGPAGPDAVTLEAADGTGAPVAFVESLAVRPLTPGSGAPAAVTPADSLFAVDWTPAPAAPSATSRTWAVLDGAESLAPAIEAAGCEVLRRPDLTAAIAAPGLPDAMPAARDLGLGERSDAAPGLPDAMLAARDAAPGELSAAVPEPPDVVLAALDPGRGELPAAAREVTGRALALAQRWLAEDGPSRLVLLTRGAVAATGTETADPALAAAWGLLRSAQSEHPDRLVLVDWDGQPSSAAALPAAVSGDEPQLALRGGRILAPRLRRLPVTRPAPQAFDAEGTVLVTGAAGVLGRVITRHLVRTHGVRRLLLVSRRGPEAPGAAELTAELGELGASVRWTACDVADRAALADVLARIPARHPLRAVVHAGGLLDDGVVSALAPDRLETVFRPKIDAVVNLHELTSDLTAFVLFSSAAGTFGTAGQGGYAAANAFLDAFAGLRRSQGLPALSLAWGLWAETSALTARMSDTDRDRMHRSGVTGLSGAEGTALFDAALAAGPPMVLPTRLDLAAVRARAAAEGVPALLRALVKPPARRAGTATESGSALARELAALAPQDRAGAVLETVRAQAAAVLGHTGTAEVEPQRAFKELGFDSLTGVELRNRLARVTGLRLPATLVFDHPTPHSLAAHLLGRLTGGQRPRSTAPHAPARPDEPIAIIGMACRFPGGIASPEDLWRLLERGGDAISAFPADRGWDLDPAEYTAEGGFLREAARFDPEFFGISPREAVAMDPQQRLLLEITWEALERAGLDPTALRGSRTGVFAGLMYHDYTVRHAAAPGEAAGYLGTGGSGSVASGRIAYTFGFEGPAVTVDTACSSSLVALHLAAQSVRAGDCELALAGGVTVMCTPSAFTEFSRQGALAADARCKPFAAAADGTVWGEGAGVLLVERLSEAQRQGHRVLAVLRGSAVNQDGASNGLTAPNGPSQERVIRHALATARLRARDVDAVEAHGTGTTLGDPIEAQALLATYGQDRPAGRPLWLGSVKSNLGHPQAAAGVAGVIKMVLALRQGVLPRTLHVDRPTPQVDWSQGAVELLTEARPWPETGRPRRAAVSSFGISGTNAHVVLEQAPAPAEHDPQPAAVPGPLPLVLSARGEPALRAQAAGLRERLTADPGLQLADVAGSLLTTRAALEHRAVVLGDGRAELLAGLAALAHGRETPAVVRGTACAPGKTVFVFPGQGAQWPGMAAELWESSPVFRKRLGECAEALAPWVDFDAVEVVRGTATGIDPERVDVVQPALWAVMVALAGLWRSYGVEPAAVVGHSQGEIAAACVAGGLTLADGARVVALRSRALTALAGRGGMLSLALTPAEAGKLVAGRGDDRLSLAAVNGPESVVVSGDTDALEEVLAHCERTGVWARRIPVDYASHSPQVAEVRAHIQRDLAELRPRTGQVAFFSTVTGRFEDTAGLDGDYWYRNLREPVRFEPAVRELAGLGFGAFVETSPHPVLTTAVGEALAGRPGPPPVVVGSLRRGQGGPLRFLASVAEAHTRGIAVDWSTLWAGRTPRVVDLPTYPFQRRRFWLPAPAASGEVTAAGLGRAEHPLLGARMELADPPETVLTARWSLDTHPWIADHTVADTVIVPGTAFLELALLAGAETGCPQVRELIQQAPLVLAERGAARLQMRIAPPAEDGTRALAIHSRPEDASPEEPWLCHARGLLSEEEPATPPALDGSWPPPGAEPIELVGFYQHLDEIGLGYGPAFRGLRAAWRLGEEILAEAALPEPQQDETAGYRAHPALLDAALHSCLLRGRGERPEAAAMPFAWNDVACHADCGPAVRVRVTPGAGQEVSVVVADVQGSPAVTIRSLAARPVPAGQLRAAGGRSGSLFHLTWTPAPTDTGASPGAWAVLGEDDPGLALPYFPGLPALWAAYDGGATAPELVLAPLAGGPGDGPERSRELTCRALELLQSWLADDRTETRRLVIVTRGAVTASDDDPPPDPAAAAVWGLVRSAQSEHPGRFLLADLDRHPDSAPALTAALATALALDEPQLALRAGRVLLPRIQRAPAAQEGTPPWDPQGTVLITGASGTLGRAVARHLVTTHGVRRLLLVGRHGGAGEEAARLTTELAGHQATVDWAACDAADREAIAAVLASIPAAHPLTAVIHAAGVLDDGVLPALSPQRIDAVFRPKADAARHLDALTRTASPPALVVFSSAAATLGSAGQANYAAANAFLDALILARRRAGFPGQSLAWGLWSETSEMTAALGQAGRARLARSGLQGMPTEEALALLDTALATDRPLLLPMRLDPPALRAGAGPLPPVLRGLVRAPARRGGPGRAEDAAALRRRLAALTPAERDRQLTDLVRAQAATVLGHPGAEAVGRDRAFKELGFDSLTAVELRNRLSTATGLRLPPTLVFDHPTPAALAGHLSTRLAPDDDPPDAPHDSEREVRRALAAIPLTRLRDAGLLDALLELAGRPAAGAAPPDDGEPGSIDRLDAEGLLAMALNNQAHAETEDHDAGW</sequence>
<dbReference type="InterPro" id="IPR020807">
    <property type="entry name" value="PKS_DH"/>
</dbReference>
<dbReference type="PANTHER" id="PTHR43775">
    <property type="entry name" value="FATTY ACID SYNTHASE"/>
    <property type="match status" value="1"/>
</dbReference>
<dbReference type="PROSITE" id="PS52004">
    <property type="entry name" value="KS3_2"/>
    <property type="match status" value="2"/>
</dbReference>
<feature type="region of interest" description="C-terminal hotdog fold" evidence="8">
    <location>
        <begin position="2842"/>
        <end position="2981"/>
    </location>
</feature>
<dbReference type="CDD" id="cd08956">
    <property type="entry name" value="KR_3_FAS_SDR_x"/>
    <property type="match status" value="2"/>
</dbReference>
<dbReference type="EMBL" id="JBFAUK010000005">
    <property type="protein sequence ID" value="MEV5506688.1"/>
    <property type="molecule type" value="Genomic_DNA"/>
</dbReference>
<evidence type="ECO:0000259" key="9">
    <source>
        <dbReference type="PROSITE" id="PS50075"/>
    </source>
</evidence>
<dbReference type="InterPro" id="IPR014031">
    <property type="entry name" value="Ketoacyl_synth_C"/>
</dbReference>
<evidence type="ECO:0000256" key="4">
    <source>
        <dbReference type="ARBA" id="ARBA00022679"/>
    </source>
</evidence>
<protein>
    <submittedName>
        <fullName evidence="12">Type I polyketide synthase</fullName>
    </submittedName>
</protein>
<dbReference type="InterPro" id="IPR049552">
    <property type="entry name" value="PKS_DH_N"/>
</dbReference>
<keyword evidence="3" id="KW-0597">Phosphoprotein</keyword>
<dbReference type="SMART" id="SM00825">
    <property type="entry name" value="PKS_KS"/>
    <property type="match status" value="2"/>
</dbReference>
<dbReference type="InterPro" id="IPR016035">
    <property type="entry name" value="Acyl_Trfase/lysoPLipase"/>
</dbReference>
<dbReference type="InterPro" id="IPR016036">
    <property type="entry name" value="Malonyl_transacylase_ACP-bd"/>
</dbReference>
<comment type="pathway">
    <text evidence="1">Antibiotic biosynthesis.</text>
</comment>
<dbReference type="Pfam" id="PF21089">
    <property type="entry name" value="PKS_DH_N"/>
    <property type="match status" value="2"/>
</dbReference>
<feature type="domain" description="Carrier" evidence="9">
    <location>
        <begin position="1722"/>
        <end position="1797"/>
    </location>
</feature>
<dbReference type="Pfam" id="PF14765">
    <property type="entry name" value="PS-DH"/>
    <property type="match status" value="2"/>
</dbReference>
<evidence type="ECO:0000313" key="12">
    <source>
        <dbReference type="EMBL" id="MEV5506688.1"/>
    </source>
</evidence>
<dbReference type="PROSITE" id="PS52019">
    <property type="entry name" value="PKS_MFAS_DH"/>
    <property type="match status" value="2"/>
</dbReference>
<dbReference type="Gene3D" id="3.10.129.110">
    <property type="entry name" value="Polyketide synthase dehydratase"/>
    <property type="match status" value="2"/>
</dbReference>
<dbReference type="InterPro" id="IPR014043">
    <property type="entry name" value="Acyl_transferase_dom"/>
</dbReference>
<dbReference type="InterPro" id="IPR014030">
    <property type="entry name" value="Ketoacyl_synth_N"/>
</dbReference>
<feature type="region of interest" description="N-terminal hotdog fold" evidence="8">
    <location>
        <begin position="2704"/>
        <end position="2829"/>
    </location>
</feature>
<feature type="active site" description="Proton acceptor; for dehydratase activity" evidence="8">
    <location>
        <position position="2736"/>
    </location>
</feature>
<feature type="domain" description="Carrier" evidence="9">
    <location>
        <begin position="3462"/>
        <end position="3537"/>
    </location>
</feature>
<dbReference type="SMART" id="SM00826">
    <property type="entry name" value="PKS_DH"/>
    <property type="match status" value="2"/>
</dbReference>
<dbReference type="Gene3D" id="3.40.366.10">
    <property type="entry name" value="Malonyl-Coenzyme A Acyl Carrier Protein, domain 2"/>
    <property type="match status" value="2"/>
</dbReference>
<organism evidence="12 13">
    <name type="scientific">Streptomyces orinoci</name>
    <name type="common">Streptoverticillium orinoci</name>
    <dbReference type="NCBI Taxonomy" id="67339"/>
    <lineage>
        <taxon>Bacteria</taxon>
        <taxon>Bacillati</taxon>
        <taxon>Actinomycetota</taxon>
        <taxon>Actinomycetes</taxon>
        <taxon>Kitasatosporales</taxon>
        <taxon>Streptomycetaceae</taxon>
        <taxon>Streptomyces</taxon>
    </lineage>
</organism>
<evidence type="ECO:0000256" key="1">
    <source>
        <dbReference type="ARBA" id="ARBA00004792"/>
    </source>
</evidence>
<dbReference type="PANTHER" id="PTHR43775:SF51">
    <property type="entry name" value="INACTIVE PHENOLPHTHIOCEROL SYNTHESIS POLYKETIDE SYNTHASE TYPE I PKS1-RELATED"/>
    <property type="match status" value="1"/>
</dbReference>
<dbReference type="InterPro" id="IPR036291">
    <property type="entry name" value="NAD(P)-bd_dom_sf"/>
</dbReference>
<keyword evidence="5" id="KW-0045">Antibiotic biosynthesis</keyword>
<dbReference type="InterPro" id="IPR016039">
    <property type="entry name" value="Thiolase-like"/>
</dbReference>
<dbReference type="Gene3D" id="3.40.47.10">
    <property type="match status" value="2"/>
</dbReference>
<evidence type="ECO:0000313" key="13">
    <source>
        <dbReference type="Proteomes" id="UP001552594"/>
    </source>
</evidence>
<dbReference type="SUPFAM" id="SSF55048">
    <property type="entry name" value="Probable ACP-binding domain of malonyl-CoA ACP transacylase"/>
    <property type="match status" value="2"/>
</dbReference>
<dbReference type="Pfam" id="PF00550">
    <property type="entry name" value="PP-binding"/>
    <property type="match status" value="2"/>
</dbReference>
<evidence type="ECO:0000259" key="10">
    <source>
        <dbReference type="PROSITE" id="PS52004"/>
    </source>
</evidence>
<dbReference type="SUPFAM" id="SSF51735">
    <property type="entry name" value="NAD(P)-binding Rossmann-fold domains"/>
    <property type="match status" value="4"/>
</dbReference>
<accession>A0ABV3JVJ0</accession>
<dbReference type="SMART" id="SM00822">
    <property type="entry name" value="PKS_KR"/>
    <property type="match status" value="2"/>
</dbReference>
<dbReference type="Pfam" id="PF08659">
    <property type="entry name" value="KR"/>
    <property type="match status" value="2"/>
</dbReference>
<proteinExistence type="predicted"/>
<dbReference type="SMART" id="SM00823">
    <property type="entry name" value="PKS_PP"/>
    <property type="match status" value="2"/>
</dbReference>
<gene>
    <name evidence="12" type="ORF">AB0L16_09445</name>
</gene>
<evidence type="ECO:0000256" key="6">
    <source>
        <dbReference type="ARBA" id="ARBA00023268"/>
    </source>
</evidence>
<dbReference type="InterPro" id="IPR009081">
    <property type="entry name" value="PP-bd_ACP"/>
</dbReference>
<dbReference type="Gene3D" id="3.40.50.720">
    <property type="entry name" value="NAD(P)-binding Rossmann-like Domain"/>
    <property type="match status" value="2"/>
</dbReference>
<dbReference type="PROSITE" id="PS50075">
    <property type="entry name" value="CARRIER"/>
    <property type="match status" value="2"/>
</dbReference>
<feature type="active site" description="Proton donor; for dehydratase activity" evidence="8">
    <location>
        <position position="2903"/>
    </location>
</feature>
<name>A0ABV3JVJ0_STRON</name>
<keyword evidence="13" id="KW-1185">Reference proteome</keyword>
<feature type="region of interest" description="N-terminal hotdog fold" evidence="8">
    <location>
        <begin position="930"/>
        <end position="1054"/>
    </location>
</feature>
<dbReference type="InterPro" id="IPR057326">
    <property type="entry name" value="KR_dom"/>
</dbReference>
<evidence type="ECO:0000256" key="7">
    <source>
        <dbReference type="ARBA" id="ARBA00023315"/>
    </source>
</evidence>
<dbReference type="Gene3D" id="1.10.1200.10">
    <property type="entry name" value="ACP-like"/>
    <property type="match status" value="2"/>
</dbReference>
<keyword evidence="6" id="KW-0511">Multifunctional enzyme</keyword>
<evidence type="ECO:0000259" key="11">
    <source>
        <dbReference type="PROSITE" id="PS52019"/>
    </source>
</evidence>
<dbReference type="InterPro" id="IPR042104">
    <property type="entry name" value="PKS_dehydratase_sf"/>
</dbReference>
<dbReference type="InterPro" id="IPR049551">
    <property type="entry name" value="PKS_DH_C"/>
</dbReference>
<feature type="active site" description="Proton donor; for dehydratase activity" evidence="8">
    <location>
        <position position="1125"/>
    </location>
</feature>
<dbReference type="SUPFAM" id="SSF52151">
    <property type="entry name" value="FabD/lysophospholipase-like"/>
    <property type="match status" value="2"/>
</dbReference>
<dbReference type="Pfam" id="PF00698">
    <property type="entry name" value="Acyl_transf_1"/>
    <property type="match status" value="2"/>
</dbReference>
<dbReference type="SMART" id="SM00827">
    <property type="entry name" value="PKS_AT"/>
    <property type="match status" value="2"/>
</dbReference>
<feature type="domain" description="Ketosynthase family 3 (KS3)" evidence="10">
    <location>
        <begin position="1815"/>
        <end position="2231"/>
    </location>
</feature>
<evidence type="ECO:0000256" key="3">
    <source>
        <dbReference type="ARBA" id="ARBA00022553"/>
    </source>
</evidence>
<dbReference type="PROSITE" id="PS00606">
    <property type="entry name" value="KS3_1"/>
    <property type="match status" value="2"/>
</dbReference>
<dbReference type="InterPro" id="IPR018201">
    <property type="entry name" value="Ketoacyl_synth_AS"/>
</dbReference>
<dbReference type="InterPro" id="IPR055123">
    <property type="entry name" value="SpnB-like_Rossmann"/>
</dbReference>
<evidence type="ECO:0000256" key="2">
    <source>
        <dbReference type="ARBA" id="ARBA00022450"/>
    </source>
</evidence>
<feature type="region of interest" description="C-terminal hotdog fold" evidence="8">
    <location>
        <begin position="1066"/>
        <end position="1200"/>
    </location>
</feature>
<dbReference type="InterPro" id="IPR036736">
    <property type="entry name" value="ACP-like_sf"/>
</dbReference>
<dbReference type="Pfam" id="PF00109">
    <property type="entry name" value="ketoacyl-synt"/>
    <property type="match status" value="2"/>
</dbReference>
<dbReference type="Pfam" id="PF02801">
    <property type="entry name" value="Ketoacyl-synt_C"/>
    <property type="match status" value="2"/>
</dbReference>
<dbReference type="InterPro" id="IPR032821">
    <property type="entry name" value="PKS_assoc"/>
</dbReference>
<dbReference type="InterPro" id="IPR001227">
    <property type="entry name" value="Ac_transferase_dom_sf"/>
</dbReference>